<dbReference type="AlphaFoldDB" id="A0AAW9JTA0"/>
<accession>A0AAW9JTA0</accession>
<protein>
    <recommendedName>
        <fullName evidence="3">DUF11 domain-containing protein</fullName>
    </recommendedName>
</protein>
<dbReference type="InterPro" id="IPR047589">
    <property type="entry name" value="DUF11_rpt"/>
</dbReference>
<proteinExistence type="predicted"/>
<dbReference type="RefSeq" id="WP_322378818.1">
    <property type="nucleotide sequence ID" value="NZ_JAXOGH010000017.1"/>
</dbReference>
<reference evidence="4" key="1">
    <citation type="submission" date="2023-12" db="EMBL/GenBank/DDBJ databases">
        <title>Molecular genomic analyses of Enterococcus cecorum from sepsis oubreaks in broilers.</title>
        <authorList>
            <person name="Rhoads D."/>
            <person name="Alrubaye A."/>
        </authorList>
    </citation>
    <scope>NUCLEOTIDE SEQUENCE</scope>
    <source>
        <strain evidence="4">1755</strain>
    </source>
</reference>
<keyword evidence="2" id="KW-1133">Transmembrane helix</keyword>
<feature type="domain" description="DUF11" evidence="3">
    <location>
        <begin position="392"/>
        <end position="496"/>
    </location>
</feature>
<evidence type="ECO:0000313" key="5">
    <source>
        <dbReference type="Proteomes" id="UP001290582"/>
    </source>
</evidence>
<comment type="caution">
    <text evidence="4">The sequence shown here is derived from an EMBL/GenBank/DDBJ whole genome shotgun (WGS) entry which is preliminary data.</text>
</comment>
<evidence type="ECO:0000256" key="2">
    <source>
        <dbReference type="SAM" id="Phobius"/>
    </source>
</evidence>
<dbReference type="EMBL" id="JAXOGL010000018">
    <property type="protein sequence ID" value="MDZ5598560.1"/>
    <property type="molecule type" value="Genomic_DNA"/>
</dbReference>
<feature type="region of interest" description="Disordered" evidence="1">
    <location>
        <begin position="491"/>
        <end position="557"/>
    </location>
</feature>
<keyword evidence="2" id="KW-0472">Membrane</keyword>
<dbReference type="Proteomes" id="UP001290582">
    <property type="component" value="Unassembled WGS sequence"/>
</dbReference>
<feature type="compositionally biased region" description="Basic and acidic residues" evidence="1">
    <location>
        <begin position="510"/>
        <end position="526"/>
    </location>
</feature>
<evidence type="ECO:0000256" key="1">
    <source>
        <dbReference type="SAM" id="MobiDB-lite"/>
    </source>
</evidence>
<sequence length="589" mass="66711">MTPEIEYIKAEFSKPILARSDVYLTVKTKVIDEKWSKEIFASAESTSSTTLHNWGFVYYSDDKGKIIGEKYKEAVGSYNRTFLTLRVEYDNNWQTSIEAHNEDMTCLTYILTPNRVDENMPFTIVTLLPDSVDVINEYHRPLENMGYQVVHHYLGTDKTALIFTKALKDIDIGENYPIQKYRYSFRKQIQFNKYLTKAVHQLDHYTYWYDPSVLKTTSGWADESTIVRNNQLGLDGKGMFVGKSVLKAMTKVDFGPPEEVIIHEKIGHTPEDLSVHPLTGDGTWYGTLEDVLPEKDLNYVAHSTKVNTKAITDKLWETAEDLAVSDEKVWNDNSLRYLVTLKPGQELKLSFKTKIVKEDGKIINRFYGINAENPDFNKDSNTVETQVQVRKLMVNKAVDKAEAKTGDTLTYKLTVENTGTAKWVGTLTDDLQALKTEVGSFYGNTLSVPIDLDQGQTQVITFTAKVLRKKAGKIFNRALVTHENVPELNVESNEVKTVVEEEPEPTPTEPGKESDNDKKLPNKENQGKPNKQTGSKVSKPKQIPAAKTKAKNDLPAAGTKQNGYLWLGIVSLGLAGIMIYFDRKSRWHH</sequence>
<dbReference type="InterPro" id="IPR013783">
    <property type="entry name" value="Ig-like_fold"/>
</dbReference>
<feature type="transmembrane region" description="Helical" evidence="2">
    <location>
        <begin position="563"/>
        <end position="581"/>
    </location>
</feature>
<keyword evidence="2" id="KW-0812">Transmembrane</keyword>
<dbReference type="Gene3D" id="2.60.40.10">
    <property type="entry name" value="Immunoglobulins"/>
    <property type="match status" value="1"/>
</dbReference>
<evidence type="ECO:0000313" key="4">
    <source>
        <dbReference type="EMBL" id="MDZ5598560.1"/>
    </source>
</evidence>
<evidence type="ECO:0000259" key="3">
    <source>
        <dbReference type="Pfam" id="PF01345"/>
    </source>
</evidence>
<dbReference type="NCBIfam" id="TIGR01451">
    <property type="entry name" value="B_ant_repeat"/>
    <property type="match status" value="1"/>
</dbReference>
<gene>
    <name evidence="4" type="ORF">U1294_10045</name>
</gene>
<feature type="compositionally biased region" description="Polar residues" evidence="1">
    <location>
        <begin position="527"/>
        <end position="536"/>
    </location>
</feature>
<dbReference type="InterPro" id="IPR001434">
    <property type="entry name" value="OmcB-like_DUF11"/>
</dbReference>
<dbReference type="Pfam" id="PF01345">
    <property type="entry name" value="DUF11"/>
    <property type="match status" value="1"/>
</dbReference>
<organism evidence="4 5">
    <name type="scientific">Enterococcus cecorum</name>
    <dbReference type="NCBI Taxonomy" id="44008"/>
    <lineage>
        <taxon>Bacteria</taxon>
        <taxon>Bacillati</taxon>
        <taxon>Bacillota</taxon>
        <taxon>Bacilli</taxon>
        <taxon>Lactobacillales</taxon>
        <taxon>Enterococcaceae</taxon>
        <taxon>Enterococcus</taxon>
    </lineage>
</organism>
<name>A0AAW9JTA0_9ENTE</name>